<keyword evidence="1" id="KW-0472">Membrane</keyword>
<reference evidence="2 3" key="1">
    <citation type="submission" date="2015-02" db="EMBL/GenBank/DDBJ databases">
        <title>Complete genome sequence of Kangiella geojedonensis strain YCS-5T.</title>
        <authorList>
            <person name="Kim K.M."/>
        </authorList>
    </citation>
    <scope>NUCLEOTIDE SEQUENCE [LARGE SCALE GENOMIC DNA]</scope>
    <source>
        <strain evidence="2 3">YCS-5</strain>
    </source>
</reference>
<keyword evidence="1" id="KW-0812">Transmembrane</keyword>
<organism evidence="2 3">
    <name type="scientific">Kangiella geojedonensis</name>
    <dbReference type="NCBI Taxonomy" id="914150"/>
    <lineage>
        <taxon>Bacteria</taxon>
        <taxon>Pseudomonadati</taxon>
        <taxon>Pseudomonadota</taxon>
        <taxon>Gammaproteobacteria</taxon>
        <taxon>Kangiellales</taxon>
        <taxon>Kangiellaceae</taxon>
        <taxon>Kangiella</taxon>
    </lineage>
</organism>
<dbReference type="OrthoDB" id="6197663at2"/>
<dbReference type="KEGG" id="kge:TQ33_0581"/>
<dbReference type="EMBL" id="CP010975">
    <property type="protein sequence ID" value="AKE51562.1"/>
    <property type="molecule type" value="Genomic_DNA"/>
</dbReference>
<accession>A0A0F6TPE2</accession>
<feature type="transmembrane region" description="Helical" evidence="1">
    <location>
        <begin position="68"/>
        <end position="93"/>
    </location>
</feature>
<evidence type="ECO:0000313" key="3">
    <source>
        <dbReference type="Proteomes" id="UP000034071"/>
    </source>
</evidence>
<feature type="transmembrane region" description="Helical" evidence="1">
    <location>
        <begin position="118"/>
        <end position="135"/>
    </location>
</feature>
<protein>
    <submittedName>
        <fullName evidence="2">Uncharacterized protein</fullName>
    </submittedName>
</protein>
<keyword evidence="1" id="KW-1133">Transmembrane helix</keyword>
<dbReference type="HOGENOM" id="CLU_1872667_0_0_6"/>
<proteinExistence type="predicted"/>
<dbReference type="AlphaFoldDB" id="A0A0F6TPE2"/>
<dbReference type="Proteomes" id="UP000034071">
    <property type="component" value="Chromosome"/>
</dbReference>
<name>A0A0F6TPE2_9GAMM</name>
<keyword evidence="3" id="KW-1185">Reference proteome</keyword>
<evidence type="ECO:0000256" key="1">
    <source>
        <dbReference type="SAM" id="Phobius"/>
    </source>
</evidence>
<gene>
    <name evidence="2" type="ORF">TQ33_0581</name>
</gene>
<evidence type="ECO:0000313" key="2">
    <source>
        <dbReference type="EMBL" id="AKE51562.1"/>
    </source>
</evidence>
<dbReference type="RefSeq" id="WP_046560737.1">
    <property type="nucleotide sequence ID" value="NZ_CP010975.1"/>
</dbReference>
<feature type="transmembrane region" description="Helical" evidence="1">
    <location>
        <begin position="38"/>
        <end position="56"/>
    </location>
</feature>
<sequence length="136" mass="14438">MDILIPILAIIGGLLAASSLIAQKSQDAGNALKKLAPYQGVIGVILLILGLYYFLFHSLAHLGAMMKYSAGLFSLIMQILMILVGFILSYGLLSEKLLSKNETAQEKGAQAARKLTSIQIPLGIALAICALLALIL</sequence>